<dbReference type="AlphaFoldDB" id="A0ABD3VKM0"/>
<evidence type="ECO:0000313" key="18">
    <source>
        <dbReference type="EMBL" id="KAL3861025.1"/>
    </source>
</evidence>
<comment type="similarity">
    <text evidence="3">Belongs to the complex I NDUFB5 subunit family.</text>
</comment>
<reference evidence="18 19" key="1">
    <citation type="submission" date="2024-11" db="EMBL/GenBank/DDBJ databases">
        <title>Chromosome-level genome assembly of the freshwater bivalve Anodonta woodiana.</title>
        <authorList>
            <person name="Chen X."/>
        </authorList>
    </citation>
    <scope>NUCLEOTIDE SEQUENCE [LARGE SCALE GENOMIC DNA]</scope>
    <source>
        <strain evidence="18">MN2024</strain>
        <tissue evidence="18">Gills</tissue>
    </source>
</reference>
<dbReference type="PANTHER" id="PTHR13178">
    <property type="entry name" value="NADH-UBIQUINONE OXIDOREDUCTASE SGDH SUBUNIT"/>
    <property type="match status" value="1"/>
</dbReference>
<evidence type="ECO:0000256" key="8">
    <source>
        <dbReference type="ARBA" id="ARBA00022692"/>
    </source>
</evidence>
<dbReference type="EMBL" id="JBJQND010000011">
    <property type="protein sequence ID" value="KAL3861025.1"/>
    <property type="molecule type" value="Genomic_DNA"/>
</dbReference>
<evidence type="ECO:0000256" key="1">
    <source>
        <dbReference type="ARBA" id="ARBA00003195"/>
    </source>
</evidence>
<evidence type="ECO:0000256" key="14">
    <source>
        <dbReference type="ARBA" id="ARBA00023136"/>
    </source>
</evidence>
<keyword evidence="14 17" id="KW-0472">Membrane</keyword>
<name>A0ABD3VKM0_SINWO</name>
<dbReference type="Proteomes" id="UP001634394">
    <property type="component" value="Unassembled WGS sequence"/>
</dbReference>
<feature type="transmembrane region" description="Helical" evidence="17">
    <location>
        <begin position="66"/>
        <end position="88"/>
    </location>
</feature>
<keyword evidence="19" id="KW-1185">Reference proteome</keyword>
<comment type="subunit">
    <text evidence="4">Complex I is composed of 45 different subunits.</text>
</comment>
<comment type="subcellular location">
    <subcellularLocation>
        <location evidence="2">Mitochondrion inner membrane</location>
        <topology evidence="2">Single-pass membrane protein</topology>
    </subcellularLocation>
</comment>
<keyword evidence="10" id="KW-0809">Transit peptide</keyword>
<keyword evidence="7" id="KW-0679">Respiratory chain</keyword>
<evidence type="ECO:0000256" key="11">
    <source>
        <dbReference type="ARBA" id="ARBA00022982"/>
    </source>
</evidence>
<keyword evidence="13" id="KW-0496">Mitochondrion</keyword>
<evidence type="ECO:0000256" key="7">
    <source>
        <dbReference type="ARBA" id="ARBA00022660"/>
    </source>
</evidence>
<evidence type="ECO:0000256" key="3">
    <source>
        <dbReference type="ARBA" id="ARBA00007152"/>
    </source>
</evidence>
<dbReference type="InterPro" id="IPR019173">
    <property type="entry name" value="NADH_UbQ_OxRdtase_B5_su"/>
</dbReference>
<evidence type="ECO:0000256" key="13">
    <source>
        <dbReference type="ARBA" id="ARBA00023128"/>
    </source>
</evidence>
<evidence type="ECO:0000256" key="15">
    <source>
        <dbReference type="ARBA" id="ARBA00032395"/>
    </source>
</evidence>
<protein>
    <recommendedName>
        <fullName evidence="5">NADH dehydrogenase [ubiquinone] 1 beta subcomplex subunit 5, mitochondrial</fullName>
    </recommendedName>
    <alternativeName>
        <fullName evidence="16">Complex I-SGDH</fullName>
    </alternativeName>
    <alternativeName>
        <fullName evidence="15">NADH-ubiquinone oxidoreductase SGDH subunit</fullName>
    </alternativeName>
</protein>
<organism evidence="18 19">
    <name type="scientific">Sinanodonta woodiana</name>
    <name type="common">Chinese pond mussel</name>
    <name type="synonym">Anodonta woodiana</name>
    <dbReference type="NCBI Taxonomy" id="1069815"/>
    <lineage>
        <taxon>Eukaryota</taxon>
        <taxon>Metazoa</taxon>
        <taxon>Spiralia</taxon>
        <taxon>Lophotrochozoa</taxon>
        <taxon>Mollusca</taxon>
        <taxon>Bivalvia</taxon>
        <taxon>Autobranchia</taxon>
        <taxon>Heteroconchia</taxon>
        <taxon>Palaeoheterodonta</taxon>
        <taxon>Unionida</taxon>
        <taxon>Unionoidea</taxon>
        <taxon>Unionidae</taxon>
        <taxon>Unioninae</taxon>
        <taxon>Sinanodonta</taxon>
    </lineage>
</organism>
<dbReference type="Pfam" id="PF09781">
    <property type="entry name" value="NDUF_B5"/>
    <property type="match status" value="1"/>
</dbReference>
<sequence length="186" mass="22092">MVVFSCIRQALSPGVRGTMMAVCKKPIQLSAIRPWQLYAVRYSSGGKRNMVIVPSRFMWDNFKNDLHFFVLLGVIPLGLLILYCNIFIGKAQLADIPEGYEPKNWEYYKHPIERWFARYVYETPQKSYEKYMHVLHVENEKAKWRLLERRAKNVMREKQDYKGWYYIPVDKKSILNTGLNDTPFDK</sequence>
<gene>
    <name evidence="18" type="ORF">ACJMK2_007117</name>
</gene>
<comment type="function">
    <text evidence="1">Accessory subunit of the mitochondrial membrane respiratory chain NADH dehydrogenase (Complex I), that is believed not to be involved in catalysis. Complex I functions in the transfer of electrons from NADH to the respiratory chain. The immediate electron acceptor for the enzyme is believed to be ubiquinone.</text>
</comment>
<comment type="caution">
    <text evidence="18">The sequence shown here is derived from an EMBL/GenBank/DDBJ whole genome shotgun (WGS) entry which is preliminary data.</text>
</comment>
<evidence type="ECO:0000256" key="10">
    <source>
        <dbReference type="ARBA" id="ARBA00022946"/>
    </source>
</evidence>
<evidence type="ECO:0000256" key="17">
    <source>
        <dbReference type="SAM" id="Phobius"/>
    </source>
</evidence>
<keyword evidence="11" id="KW-0249">Electron transport</keyword>
<keyword evidence="9" id="KW-0999">Mitochondrion inner membrane</keyword>
<proteinExistence type="inferred from homology"/>
<dbReference type="GO" id="GO:0005743">
    <property type="term" value="C:mitochondrial inner membrane"/>
    <property type="evidence" value="ECO:0007669"/>
    <property type="project" value="UniProtKB-SubCell"/>
</dbReference>
<evidence type="ECO:0000256" key="12">
    <source>
        <dbReference type="ARBA" id="ARBA00022989"/>
    </source>
</evidence>
<dbReference type="PANTHER" id="PTHR13178:SF0">
    <property type="entry name" value="NADH DEHYDROGENASE [UBIQUINONE] 1 BETA SUBCOMPLEX SUBUNIT 5, MITOCHONDRIAL"/>
    <property type="match status" value="1"/>
</dbReference>
<evidence type="ECO:0000256" key="9">
    <source>
        <dbReference type="ARBA" id="ARBA00022792"/>
    </source>
</evidence>
<evidence type="ECO:0000313" key="19">
    <source>
        <dbReference type="Proteomes" id="UP001634394"/>
    </source>
</evidence>
<keyword evidence="6" id="KW-0813">Transport</keyword>
<evidence type="ECO:0000256" key="6">
    <source>
        <dbReference type="ARBA" id="ARBA00022448"/>
    </source>
</evidence>
<evidence type="ECO:0000256" key="5">
    <source>
        <dbReference type="ARBA" id="ARBA00015175"/>
    </source>
</evidence>
<evidence type="ECO:0000256" key="4">
    <source>
        <dbReference type="ARBA" id="ARBA00011533"/>
    </source>
</evidence>
<evidence type="ECO:0000256" key="16">
    <source>
        <dbReference type="ARBA" id="ARBA00032550"/>
    </source>
</evidence>
<accession>A0ABD3VKM0</accession>
<evidence type="ECO:0000256" key="2">
    <source>
        <dbReference type="ARBA" id="ARBA00004434"/>
    </source>
</evidence>
<keyword evidence="8 17" id="KW-0812">Transmembrane</keyword>
<keyword evidence="12 17" id="KW-1133">Transmembrane helix</keyword>